<reference evidence="1 2" key="1">
    <citation type="submission" date="2018-09" db="EMBL/GenBank/DDBJ databases">
        <title>Paracoccus onubensis nov. sp. a moderate halophilic bacterium isolated from Gruta de las Maravillas (Aracena, Spain).</title>
        <authorList>
            <person name="Jurado V."/>
            <person name="Gutierrez-Patricio S."/>
            <person name="Gonzalez-Pimentel J.L."/>
            <person name="Laiz L."/>
            <person name="Saiz-Jimenez C."/>
        </authorList>
    </citation>
    <scope>NUCLEOTIDE SEQUENCE [LARGE SCALE GENOMIC DNA]</scope>
    <source>
        <strain evidence="1 2">DSM 19484</strain>
    </source>
</reference>
<protein>
    <submittedName>
        <fullName evidence="1">DNA polymerase III subunit epsilon</fullName>
    </submittedName>
</protein>
<proteinExistence type="predicted"/>
<organism evidence="1 2">
    <name type="scientific">Paracoccus aestuarii</name>
    <dbReference type="NCBI Taxonomy" id="453842"/>
    <lineage>
        <taxon>Bacteria</taxon>
        <taxon>Pseudomonadati</taxon>
        <taxon>Pseudomonadota</taxon>
        <taxon>Alphaproteobacteria</taxon>
        <taxon>Rhodobacterales</taxon>
        <taxon>Paracoccaceae</taxon>
        <taxon>Paracoccus</taxon>
    </lineage>
</organism>
<feature type="non-terminal residue" evidence="1">
    <location>
        <position position="1"/>
    </location>
</feature>
<name>A0A418ZPN7_9RHOB</name>
<dbReference type="EMBL" id="QZEV01000152">
    <property type="protein sequence ID" value="RJK96647.1"/>
    <property type="molecule type" value="Genomic_DNA"/>
</dbReference>
<evidence type="ECO:0000313" key="1">
    <source>
        <dbReference type="EMBL" id="RJK96647.1"/>
    </source>
</evidence>
<sequence length="34" mass="3828">RPLARRITEDEARAHAEFTAALGEASVWSRYVTP</sequence>
<comment type="caution">
    <text evidence="1">The sequence shown here is derived from an EMBL/GenBank/DDBJ whole genome shotgun (WGS) entry which is preliminary data.</text>
</comment>
<dbReference type="Proteomes" id="UP000285530">
    <property type="component" value="Unassembled WGS sequence"/>
</dbReference>
<accession>A0A418ZPN7</accession>
<keyword evidence="2" id="KW-1185">Reference proteome</keyword>
<dbReference type="AlphaFoldDB" id="A0A418ZPN7"/>
<gene>
    <name evidence="1" type="ORF">D3P06_17340</name>
</gene>
<evidence type="ECO:0000313" key="2">
    <source>
        <dbReference type="Proteomes" id="UP000285530"/>
    </source>
</evidence>